<evidence type="ECO:0000313" key="3">
    <source>
        <dbReference type="Proteomes" id="UP000241107"/>
    </source>
</evidence>
<dbReference type="InterPro" id="IPR018555">
    <property type="entry name" value="C630.06c-like"/>
</dbReference>
<evidence type="ECO:0000313" key="2">
    <source>
        <dbReference type="EMBL" id="PSK37704.1"/>
    </source>
</evidence>
<dbReference type="STRING" id="418784.A0A2P7YP05"/>
<dbReference type="EMBL" id="PYFQ01000008">
    <property type="protein sequence ID" value="PSK37704.1"/>
    <property type="molecule type" value="Genomic_DNA"/>
</dbReference>
<feature type="region of interest" description="Disordered" evidence="1">
    <location>
        <begin position="156"/>
        <end position="225"/>
    </location>
</feature>
<dbReference type="OrthoDB" id="4091317at2759"/>
<proteinExistence type="predicted"/>
<feature type="region of interest" description="Disordered" evidence="1">
    <location>
        <begin position="56"/>
        <end position="77"/>
    </location>
</feature>
<organism evidence="2 3">
    <name type="scientific">Candidozyma pseudohaemuli</name>
    <dbReference type="NCBI Taxonomy" id="418784"/>
    <lineage>
        <taxon>Eukaryota</taxon>
        <taxon>Fungi</taxon>
        <taxon>Dikarya</taxon>
        <taxon>Ascomycota</taxon>
        <taxon>Saccharomycotina</taxon>
        <taxon>Pichiomycetes</taxon>
        <taxon>Metschnikowiaceae</taxon>
        <taxon>Candidozyma</taxon>
    </lineage>
</organism>
<sequence length="225" mass="26695">MVDQKRYETESLKGISSTNIRTNRRDLYDLEAESDHEPVVLPDMEFELIDVEEKQDVQEPLEAPPDEPEEFAFPLFSAPSTEVMTVTMREDEDEEEINNERPESYYRAVYTTEEKEQIKFAAVDASFVIEWSQTVFPDPDAPKVVNLRQHNEDVARELQRNRKRRPGKKKRESAILCRERRKAREQEVRKLRKEQEAREKKKRFKKWVPGKSNVKAPPKPKYRTE</sequence>
<feature type="compositionally biased region" description="Basic and acidic residues" evidence="1">
    <location>
        <begin position="182"/>
        <end position="199"/>
    </location>
</feature>
<protein>
    <submittedName>
        <fullName evidence="2">Uncharacterized protein</fullName>
    </submittedName>
</protein>
<dbReference type="GeneID" id="36566801"/>
<accession>A0A2P7YP05</accession>
<dbReference type="RefSeq" id="XP_024713239.1">
    <property type="nucleotide sequence ID" value="XM_024858752.1"/>
</dbReference>
<gene>
    <name evidence="2" type="ORF">C7M61_003412</name>
</gene>
<evidence type="ECO:0000256" key="1">
    <source>
        <dbReference type="SAM" id="MobiDB-lite"/>
    </source>
</evidence>
<dbReference type="Proteomes" id="UP000241107">
    <property type="component" value="Unassembled WGS sequence"/>
</dbReference>
<reference evidence="2 3" key="1">
    <citation type="submission" date="2018-03" db="EMBL/GenBank/DDBJ databases">
        <title>Candida pseudohaemulonii genome assembly and annotation.</title>
        <authorList>
            <person name="Munoz J.F."/>
            <person name="Gade L.G."/>
            <person name="Chow N.A."/>
            <person name="Litvintseva A.P."/>
            <person name="Loparev V.N."/>
            <person name="Cuomo C.A."/>
        </authorList>
    </citation>
    <scope>NUCLEOTIDE SEQUENCE [LARGE SCALE GENOMIC DNA]</scope>
    <source>
        <strain evidence="2 3">B12108</strain>
    </source>
</reference>
<name>A0A2P7YP05_9ASCO</name>
<dbReference type="AlphaFoldDB" id="A0A2P7YP05"/>
<dbReference type="VEuPathDB" id="FungiDB:C7M61_003412"/>
<keyword evidence="3" id="KW-1185">Reference proteome</keyword>
<feature type="compositionally biased region" description="Basic residues" evidence="1">
    <location>
        <begin position="161"/>
        <end position="171"/>
    </location>
</feature>
<dbReference type="Pfam" id="PF09428">
    <property type="entry name" value="DUF2011"/>
    <property type="match status" value="1"/>
</dbReference>
<comment type="caution">
    <text evidence="2">The sequence shown here is derived from an EMBL/GenBank/DDBJ whole genome shotgun (WGS) entry which is preliminary data.</text>
</comment>